<comment type="caution">
    <text evidence="2">The sequence shown here is derived from an EMBL/GenBank/DDBJ whole genome shotgun (WGS) entry which is preliminary data.</text>
</comment>
<organism evidence="2 3">
    <name type="scientific">Porites evermanni</name>
    <dbReference type="NCBI Taxonomy" id="104178"/>
    <lineage>
        <taxon>Eukaryota</taxon>
        <taxon>Metazoa</taxon>
        <taxon>Cnidaria</taxon>
        <taxon>Anthozoa</taxon>
        <taxon>Hexacorallia</taxon>
        <taxon>Scleractinia</taxon>
        <taxon>Fungiina</taxon>
        <taxon>Poritidae</taxon>
        <taxon>Porites</taxon>
    </lineage>
</organism>
<feature type="transmembrane region" description="Helical" evidence="1">
    <location>
        <begin position="26"/>
        <end position="47"/>
    </location>
</feature>
<dbReference type="Proteomes" id="UP001159427">
    <property type="component" value="Unassembled WGS sequence"/>
</dbReference>
<keyword evidence="1" id="KW-0812">Transmembrane</keyword>
<evidence type="ECO:0000313" key="3">
    <source>
        <dbReference type="Proteomes" id="UP001159427"/>
    </source>
</evidence>
<dbReference type="EMBL" id="CALNXI010003067">
    <property type="protein sequence ID" value="CAH3192032.1"/>
    <property type="molecule type" value="Genomic_DNA"/>
</dbReference>
<gene>
    <name evidence="2" type="ORF">PEVE_00023101</name>
</gene>
<reference evidence="2 3" key="1">
    <citation type="submission" date="2022-05" db="EMBL/GenBank/DDBJ databases">
        <authorList>
            <consortium name="Genoscope - CEA"/>
            <person name="William W."/>
        </authorList>
    </citation>
    <scope>NUCLEOTIDE SEQUENCE [LARGE SCALE GENOMIC DNA]</scope>
</reference>
<proteinExistence type="predicted"/>
<sequence>MLELVTVIGSVKTLVKADDAERMLEVVTVTVAAKISVLVVAWFFLVITKPQSHLDSEAIKPNSAKNSKMEWKLPIAASTLLRCMIETRLMDKFSTALTTSVESKVTNEEIHVVNECRGTSQQWIELLEGVQCVVKSLFGEGNFLHPILLL</sequence>
<keyword evidence="3" id="KW-1185">Reference proteome</keyword>
<evidence type="ECO:0000256" key="1">
    <source>
        <dbReference type="SAM" id="Phobius"/>
    </source>
</evidence>
<keyword evidence="1" id="KW-0472">Membrane</keyword>
<accession>A0ABN8SK64</accession>
<evidence type="ECO:0000313" key="2">
    <source>
        <dbReference type="EMBL" id="CAH3192032.1"/>
    </source>
</evidence>
<keyword evidence="1" id="KW-1133">Transmembrane helix</keyword>
<name>A0ABN8SK64_9CNID</name>
<protein>
    <submittedName>
        <fullName evidence="2">Uncharacterized protein</fullName>
    </submittedName>
</protein>